<dbReference type="EMBL" id="KI912114">
    <property type="protein sequence ID" value="ETS79071.1"/>
    <property type="molecule type" value="Genomic_DNA"/>
</dbReference>
<gene>
    <name evidence="2" type="ORF">PFICI_08924</name>
</gene>
<dbReference type="eggNOG" id="ENOG502RQMN">
    <property type="taxonomic scope" value="Eukaryota"/>
</dbReference>
<accession>W3X1M5</accession>
<dbReference type="PANTHER" id="PTHR35910:SF6">
    <property type="entry name" value="2EXR DOMAIN-CONTAINING PROTEIN"/>
    <property type="match status" value="1"/>
</dbReference>
<dbReference type="KEGG" id="pfy:PFICI_08924"/>
<dbReference type="GeneID" id="19273937"/>
<dbReference type="InterPro" id="IPR045518">
    <property type="entry name" value="2EXR"/>
</dbReference>
<evidence type="ECO:0000313" key="3">
    <source>
        <dbReference type="Proteomes" id="UP000030651"/>
    </source>
</evidence>
<dbReference type="RefSeq" id="XP_007835696.1">
    <property type="nucleotide sequence ID" value="XM_007837505.1"/>
</dbReference>
<keyword evidence="3" id="KW-1185">Reference proteome</keyword>
<dbReference type="PANTHER" id="PTHR35910">
    <property type="entry name" value="2EXR DOMAIN-CONTAINING PROTEIN"/>
    <property type="match status" value="1"/>
</dbReference>
<dbReference type="HOGENOM" id="CLU_039319_0_0_1"/>
<proteinExistence type="predicted"/>
<dbReference type="AlphaFoldDB" id="W3X1M5"/>
<evidence type="ECO:0000313" key="2">
    <source>
        <dbReference type="EMBL" id="ETS79071.1"/>
    </source>
</evidence>
<name>W3X1M5_PESFW</name>
<dbReference type="Proteomes" id="UP000030651">
    <property type="component" value="Unassembled WGS sequence"/>
</dbReference>
<feature type="domain" description="2EXR" evidence="1">
    <location>
        <begin position="32"/>
        <end position="149"/>
    </location>
</feature>
<organism evidence="2 3">
    <name type="scientific">Pestalotiopsis fici (strain W106-1 / CGMCC3.15140)</name>
    <dbReference type="NCBI Taxonomy" id="1229662"/>
    <lineage>
        <taxon>Eukaryota</taxon>
        <taxon>Fungi</taxon>
        <taxon>Dikarya</taxon>
        <taxon>Ascomycota</taxon>
        <taxon>Pezizomycotina</taxon>
        <taxon>Sordariomycetes</taxon>
        <taxon>Xylariomycetidae</taxon>
        <taxon>Amphisphaeriales</taxon>
        <taxon>Sporocadaceae</taxon>
        <taxon>Pestalotiopsis</taxon>
    </lineage>
</organism>
<evidence type="ECO:0000259" key="1">
    <source>
        <dbReference type="Pfam" id="PF20150"/>
    </source>
</evidence>
<sequence length="338" mass="38398">MAAGPVNSRFWLRFQVHSDGLVPPASSTPDSFPQFPQLPAELRLQIWSHLLLPRIILITCQDHETASEAESELTARPSCRLVPALLHVNHEARTVALAHYELAFGWKVPTVLADLDIVPPLHGHEEPLGIVTPQWTEPRIYFNFEQDALFLLGELEPCTSAGFNSPMTYFLDREETKRVKKVAVAFRALRHGESGSQQVFGTLFHVVDRIKPPNGRVLVCVTEGDELTHALMGGEAPLVPGAMDYATRRRLSRARHNEPNDVVMSTIGRLSLDDEVDRREILERYQRHDATPRTQDENIIQQIWQNWFRGSLLSSSLTNMKFWLIREGDLGKYIREDV</sequence>
<dbReference type="OMA" id="IWRDWYR"/>
<reference evidence="3" key="1">
    <citation type="journal article" date="2015" name="BMC Genomics">
        <title>Genomic and transcriptomic analysis of the endophytic fungus Pestalotiopsis fici reveals its lifestyle and high potential for synthesis of natural products.</title>
        <authorList>
            <person name="Wang X."/>
            <person name="Zhang X."/>
            <person name="Liu L."/>
            <person name="Xiang M."/>
            <person name="Wang W."/>
            <person name="Sun X."/>
            <person name="Che Y."/>
            <person name="Guo L."/>
            <person name="Liu G."/>
            <person name="Guo L."/>
            <person name="Wang C."/>
            <person name="Yin W.B."/>
            <person name="Stadler M."/>
            <person name="Zhang X."/>
            <person name="Liu X."/>
        </authorList>
    </citation>
    <scope>NUCLEOTIDE SEQUENCE [LARGE SCALE GENOMIC DNA]</scope>
    <source>
        <strain evidence="3">W106-1 / CGMCC3.15140</strain>
    </source>
</reference>
<dbReference type="OrthoDB" id="3540486at2759"/>
<dbReference type="Pfam" id="PF20150">
    <property type="entry name" value="2EXR"/>
    <property type="match status" value="1"/>
</dbReference>
<protein>
    <recommendedName>
        <fullName evidence="1">2EXR domain-containing protein</fullName>
    </recommendedName>
</protein>
<dbReference type="InParanoid" id="W3X1M5"/>